<evidence type="ECO:0000256" key="2">
    <source>
        <dbReference type="ARBA" id="ARBA00016956"/>
    </source>
</evidence>
<dbReference type="GO" id="GO:0003746">
    <property type="term" value="F:translation elongation factor activity"/>
    <property type="evidence" value="ECO:0007669"/>
    <property type="project" value="UniProtKB-UniRule"/>
</dbReference>
<dbReference type="SUPFAM" id="SSF54713">
    <property type="entry name" value="Elongation factor Ts (EF-Ts), dimerisation domain"/>
    <property type="match status" value="2"/>
</dbReference>
<dbReference type="FunFam" id="1.10.8.10:FF:000001">
    <property type="entry name" value="Elongation factor Ts"/>
    <property type="match status" value="1"/>
</dbReference>
<keyword evidence="8" id="KW-1185">Reference proteome</keyword>
<evidence type="ECO:0000259" key="6">
    <source>
        <dbReference type="Pfam" id="PF00889"/>
    </source>
</evidence>
<dbReference type="Gene3D" id="3.30.479.20">
    <property type="entry name" value="Elongation factor Ts, dimerisation domain"/>
    <property type="match status" value="2"/>
</dbReference>
<name>A0A518G6P8_9BACT</name>
<dbReference type="RefSeq" id="WP_145077772.1">
    <property type="nucleotide sequence ID" value="NZ_CP036298.1"/>
</dbReference>
<sequence length="278" mass="30358">MADITAAKVKSFRERTGLPLMECKSALTEAGGDEEKAYDILRKRGEKLGDKRSDRETAFGRFGLYCGLDKAVGAIVELKCESAPVTQNEEFIRLADDLAKGLADTDQEITSADELLALPSPSKPEMTLGEQKAELFNRIREKFDVGRMSKLSGSCGGYCHNSGTVAGVLIQVAGGSDETAKDVAMHIAAMRPEALSTEELDKATIEKEREILRAAALQEGKPEGIVDKMVEGRLRQFFAERVLLEQPFVKDDKQSVGQFAKGNGMEIKKFVSYVLGQS</sequence>
<dbReference type="Proteomes" id="UP000318017">
    <property type="component" value="Chromosome"/>
</dbReference>
<comment type="caution">
    <text evidence="5">Lacks conserved residue(s) required for the propagation of feature annotation.</text>
</comment>
<dbReference type="EMBL" id="CP036298">
    <property type="protein sequence ID" value="QDV24267.1"/>
    <property type="molecule type" value="Genomic_DNA"/>
</dbReference>
<dbReference type="SUPFAM" id="SSF46934">
    <property type="entry name" value="UBA-like"/>
    <property type="match status" value="1"/>
</dbReference>
<feature type="domain" description="Translation elongation factor EFTs/EF1B dimerisation" evidence="6">
    <location>
        <begin position="73"/>
        <end position="277"/>
    </location>
</feature>
<dbReference type="InterPro" id="IPR036402">
    <property type="entry name" value="EF-Ts_dimer_sf"/>
</dbReference>
<keyword evidence="4 5" id="KW-0648">Protein biosynthesis</keyword>
<dbReference type="Gene3D" id="1.10.8.10">
    <property type="entry name" value="DNA helicase RuvA subunit, C-terminal domain"/>
    <property type="match status" value="1"/>
</dbReference>
<evidence type="ECO:0000256" key="3">
    <source>
        <dbReference type="ARBA" id="ARBA00022768"/>
    </source>
</evidence>
<dbReference type="InterPro" id="IPR014039">
    <property type="entry name" value="Transl_elong_EFTs/EF1B_dimer"/>
</dbReference>
<accession>A0A518G6P8</accession>
<organism evidence="7 8">
    <name type="scientific">Aureliella helgolandensis</name>
    <dbReference type="NCBI Taxonomy" id="2527968"/>
    <lineage>
        <taxon>Bacteria</taxon>
        <taxon>Pseudomonadati</taxon>
        <taxon>Planctomycetota</taxon>
        <taxon>Planctomycetia</taxon>
        <taxon>Pirellulales</taxon>
        <taxon>Pirellulaceae</taxon>
        <taxon>Aureliella</taxon>
    </lineage>
</organism>
<keyword evidence="5" id="KW-0963">Cytoplasm</keyword>
<dbReference type="KEGG" id="ahel:Q31a_25820"/>
<dbReference type="Gene3D" id="1.10.286.20">
    <property type="match status" value="1"/>
</dbReference>
<comment type="function">
    <text evidence="5">Associates with the EF-Tu.GDP complex and induces the exchange of GDP to GTP. It remains bound to the aminoacyl-tRNA.EF-Tu.GTP complex up to the GTP hydrolysis stage on the ribosome.</text>
</comment>
<protein>
    <recommendedName>
        <fullName evidence="2 5">Elongation factor Ts</fullName>
        <shortName evidence="5">EF-Ts</shortName>
    </recommendedName>
</protein>
<dbReference type="Pfam" id="PF00889">
    <property type="entry name" value="EF_TS"/>
    <property type="match status" value="1"/>
</dbReference>
<dbReference type="PANTHER" id="PTHR11741:SF0">
    <property type="entry name" value="ELONGATION FACTOR TS, MITOCHONDRIAL"/>
    <property type="match status" value="1"/>
</dbReference>
<gene>
    <name evidence="5 7" type="primary">tsf</name>
    <name evidence="7" type="ORF">Q31a_25820</name>
</gene>
<dbReference type="InterPro" id="IPR009060">
    <property type="entry name" value="UBA-like_sf"/>
</dbReference>
<dbReference type="CDD" id="cd14275">
    <property type="entry name" value="UBA_EF-Ts"/>
    <property type="match status" value="1"/>
</dbReference>
<comment type="subcellular location">
    <subcellularLocation>
        <location evidence="5">Cytoplasm</location>
    </subcellularLocation>
</comment>
<evidence type="ECO:0000256" key="1">
    <source>
        <dbReference type="ARBA" id="ARBA00005532"/>
    </source>
</evidence>
<evidence type="ECO:0000256" key="5">
    <source>
        <dbReference type="HAMAP-Rule" id="MF_00050"/>
    </source>
</evidence>
<evidence type="ECO:0000313" key="8">
    <source>
        <dbReference type="Proteomes" id="UP000318017"/>
    </source>
</evidence>
<reference evidence="7 8" key="1">
    <citation type="submission" date="2019-02" db="EMBL/GenBank/DDBJ databases">
        <title>Deep-cultivation of Planctomycetes and their phenomic and genomic characterization uncovers novel biology.</title>
        <authorList>
            <person name="Wiegand S."/>
            <person name="Jogler M."/>
            <person name="Boedeker C."/>
            <person name="Pinto D."/>
            <person name="Vollmers J."/>
            <person name="Rivas-Marin E."/>
            <person name="Kohn T."/>
            <person name="Peeters S.H."/>
            <person name="Heuer A."/>
            <person name="Rast P."/>
            <person name="Oberbeckmann S."/>
            <person name="Bunk B."/>
            <person name="Jeske O."/>
            <person name="Meyerdierks A."/>
            <person name="Storesund J.E."/>
            <person name="Kallscheuer N."/>
            <person name="Luecker S."/>
            <person name="Lage O.M."/>
            <person name="Pohl T."/>
            <person name="Merkel B.J."/>
            <person name="Hornburger P."/>
            <person name="Mueller R.-W."/>
            <person name="Bruemmer F."/>
            <person name="Labrenz M."/>
            <person name="Spormann A.M."/>
            <person name="Op den Camp H."/>
            <person name="Overmann J."/>
            <person name="Amann R."/>
            <person name="Jetten M.S.M."/>
            <person name="Mascher T."/>
            <person name="Medema M.H."/>
            <person name="Devos D.P."/>
            <person name="Kaster A.-K."/>
            <person name="Ovreas L."/>
            <person name="Rohde M."/>
            <person name="Galperin M.Y."/>
            <person name="Jogler C."/>
        </authorList>
    </citation>
    <scope>NUCLEOTIDE SEQUENCE [LARGE SCALE GENOMIC DNA]</scope>
    <source>
        <strain evidence="7 8">Q31a</strain>
    </source>
</reference>
<dbReference type="FunFam" id="1.10.286.20:FF:000001">
    <property type="entry name" value="Elongation factor Ts"/>
    <property type="match status" value="1"/>
</dbReference>
<dbReference type="InterPro" id="IPR001816">
    <property type="entry name" value="Transl_elong_EFTs/EF1B"/>
</dbReference>
<proteinExistence type="inferred from homology"/>
<evidence type="ECO:0000313" key="7">
    <source>
        <dbReference type="EMBL" id="QDV24267.1"/>
    </source>
</evidence>
<comment type="similarity">
    <text evidence="1 5">Belongs to the EF-Ts family.</text>
</comment>
<dbReference type="PANTHER" id="PTHR11741">
    <property type="entry name" value="ELONGATION FACTOR TS"/>
    <property type="match status" value="1"/>
</dbReference>
<dbReference type="OrthoDB" id="9808348at2"/>
<evidence type="ECO:0000256" key="4">
    <source>
        <dbReference type="ARBA" id="ARBA00022917"/>
    </source>
</evidence>
<dbReference type="HAMAP" id="MF_00050">
    <property type="entry name" value="EF_Ts"/>
    <property type="match status" value="1"/>
</dbReference>
<dbReference type="NCBIfam" id="TIGR00116">
    <property type="entry name" value="tsf"/>
    <property type="match status" value="1"/>
</dbReference>
<dbReference type="GO" id="GO:0005737">
    <property type="term" value="C:cytoplasm"/>
    <property type="evidence" value="ECO:0007669"/>
    <property type="project" value="UniProtKB-SubCell"/>
</dbReference>
<dbReference type="AlphaFoldDB" id="A0A518G6P8"/>
<keyword evidence="3 5" id="KW-0251">Elongation factor</keyword>